<organism evidence="1">
    <name type="scientific">marine sediment metagenome</name>
    <dbReference type="NCBI Taxonomy" id="412755"/>
    <lineage>
        <taxon>unclassified sequences</taxon>
        <taxon>metagenomes</taxon>
        <taxon>ecological metagenomes</taxon>
    </lineage>
</organism>
<gene>
    <name evidence="1" type="ORF">S01H1_08067</name>
</gene>
<dbReference type="AlphaFoldDB" id="X0SCH8"/>
<feature type="non-terminal residue" evidence="1">
    <location>
        <position position="73"/>
    </location>
</feature>
<sequence length="73" mass="8398">MGKHVHDGVLVYQSGYDPRGEDVTIPHYVDWRADMLITLKEPWAFQNIHNYAMNFVPYAIIDHSPVSPSITSR</sequence>
<protein>
    <submittedName>
        <fullName evidence="1">Uncharacterized protein</fullName>
    </submittedName>
</protein>
<evidence type="ECO:0000313" key="1">
    <source>
        <dbReference type="EMBL" id="GAF73612.1"/>
    </source>
</evidence>
<reference evidence="1" key="1">
    <citation type="journal article" date="2014" name="Front. Microbiol.">
        <title>High frequency of phylogenetically diverse reductive dehalogenase-homologous genes in deep subseafloor sedimentary metagenomes.</title>
        <authorList>
            <person name="Kawai M."/>
            <person name="Futagami T."/>
            <person name="Toyoda A."/>
            <person name="Takaki Y."/>
            <person name="Nishi S."/>
            <person name="Hori S."/>
            <person name="Arai W."/>
            <person name="Tsubouchi T."/>
            <person name="Morono Y."/>
            <person name="Uchiyama I."/>
            <person name="Ito T."/>
            <person name="Fujiyama A."/>
            <person name="Inagaki F."/>
            <person name="Takami H."/>
        </authorList>
    </citation>
    <scope>NUCLEOTIDE SEQUENCE</scope>
    <source>
        <strain evidence="1">Expedition CK06-06</strain>
    </source>
</reference>
<comment type="caution">
    <text evidence="1">The sequence shown here is derived from an EMBL/GenBank/DDBJ whole genome shotgun (WGS) entry which is preliminary data.</text>
</comment>
<name>X0SCH8_9ZZZZ</name>
<accession>X0SCH8</accession>
<dbReference type="EMBL" id="BARS01004139">
    <property type="protein sequence ID" value="GAF73612.1"/>
    <property type="molecule type" value="Genomic_DNA"/>
</dbReference>
<proteinExistence type="predicted"/>